<dbReference type="RefSeq" id="WP_109697512.1">
    <property type="nucleotide sequence ID" value="NZ_QGDD01000015.1"/>
</dbReference>
<dbReference type="PANTHER" id="PTHR12149:SF8">
    <property type="entry name" value="PROTEIN-RIBULOSAMINE 3-KINASE"/>
    <property type="match status" value="1"/>
</dbReference>
<dbReference type="SUPFAM" id="SSF56112">
    <property type="entry name" value="Protein kinase-like (PK-like)"/>
    <property type="match status" value="1"/>
</dbReference>
<dbReference type="GO" id="GO:0016301">
    <property type="term" value="F:kinase activity"/>
    <property type="evidence" value="ECO:0007669"/>
    <property type="project" value="UniProtKB-UniRule"/>
</dbReference>
<dbReference type="Gene3D" id="1.20.1270.240">
    <property type="match status" value="1"/>
</dbReference>
<dbReference type="Gene3D" id="3.30.200.20">
    <property type="entry name" value="Phosphorylase Kinase, domain 1"/>
    <property type="match status" value="1"/>
</dbReference>
<dbReference type="InterPro" id="IPR016477">
    <property type="entry name" value="Fructo-/Ketosamine-3-kinase"/>
</dbReference>
<sequence length="286" mass="30713">MTRQPAVAGRAEQLLGSSVISTAPVAGGDISTAVKLRLSSGRTAFLKTLTQAPPSFFEREAAGLRWLAEVEDGVATPEVLAVDSDCLILGWVETTRPGQDAAAAFGRALARTHLAGADVWGADHDGYIGRLPLGNQPLPTWAEFYLERRITPYLRVAVDKNLVAADDAGVIERAAARVAEIVPDEPAARLHGDLWNGNVLWGQEDRVVVIDPAAYGGHREVDLAMLTLFGLPQLPHVMAAYEEVAPLADDWQERLGIHQLFPLVVHACLFGGGYGARAAKIAQRFV</sequence>
<keyword evidence="1" id="KW-0808">Transferase</keyword>
<proteinExistence type="inferred from homology"/>
<comment type="caution">
    <text evidence="2">The sequence shown here is derived from an EMBL/GenBank/DDBJ whole genome shotgun (WGS) entry which is preliminary data.</text>
</comment>
<keyword evidence="1 2" id="KW-0418">Kinase</keyword>
<keyword evidence="3" id="KW-1185">Reference proteome</keyword>
<dbReference type="OrthoDB" id="5291879at2"/>
<dbReference type="AlphaFoldDB" id="A0A316T918"/>
<evidence type="ECO:0000313" key="3">
    <source>
        <dbReference type="Proteomes" id="UP000245507"/>
    </source>
</evidence>
<dbReference type="InterPro" id="IPR011009">
    <property type="entry name" value="Kinase-like_dom_sf"/>
</dbReference>
<comment type="similarity">
    <text evidence="1">Belongs to the fructosamine kinase family.</text>
</comment>
<dbReference type="Gene3D" id="1.10.510.10">
    <property type="entry name" value="Transferase(Phosphotransferase) domain 1"/>
    <property type="match status" value="1"/>
</dbReference>
<reference evidence="2 3" key="1">
    <citation type="submission" date="2018-05" db="EMBL/GenBank/DDBJ databases">
        <title>Nocardioides silvaticus genome.</title>
        <authorList>
            <person name="Li C."/>
            <person name="Wang G."/>
        </authorList>
    </citation>
    <scope>NUCLEOTIDE SEQUENCE [LARGE SCALE GENOMIC DNA]</scope>
    <source>
        <strain evidence="2 3">CCTCC AB 2018079</strain>
    </source>
</reference>
<name>A0A316T918_9ACTN</name>
<dbReference type="PIRSF" id="PIRSF006221">
    <property type="entry name" value="Ketosamine-3-kinase"/>
    <property type="match status" value="1"/>
</dbReference>
<dbReference type="PANTHER" id="PTHR12149">
    <property type="entry name" value="FRUCTOSAMINE 3 KINASE-RELATED PROTEIN"/>
    <property type="match status" value="1"/>
</dbReference>
<dbReference type="EMBL" id="QGDD01000015">
    <property type="protein sequence ID" value="PWN00830.1"/>
    <property type="molecule type" value="Genomic_DNA"/>
</dbReference>
<evidence type="ECO:0000313" key="2">
    <source>
        <dbReference type="EMBL" id="PWN00830.1"/>
    </source>
</evidence>
<evidence type="ECO:0000256" key="1">
    <source>
        <dbReference type="PIRNR" id="PIRNR006221"/>
    </source>
</evidence>
<gene>
    <name evidence="2" type="ORF">DJ010_21505</name>
</gene>
<dbReference type="Proteomes" id="UP000245507">
    <property type="component" value="Unassembled WGS sequence"/>
</dbReference>
<protein>
    <submittedName>
        <fullName evidence="2">Fructosamine kinase</fullName>
    </submittedName>
</protein>
<organism evidence="2 3">
    <name type="scientific">Nocardioides silvaticus</name>
    <dbReference type="NCBI Taxonomy" id="2201891"/>
    <lineage>
        <taxon>Bacteria</taxon>
        <taxon>Bacillati</taxon>
        <taxon>Actinomycetota</taxon>
        <taxon>Actinomycetes</taxon>
        <taxon>Propionibacteriales</taxon>
        <taxon>Nocardioidaceae</taxon>
        <taxon>Nocardioides</taxon>
    </lineage>
</organism>
<dbReference type="Pfam" id="PF03881">
    <property type="entry name" value="Fructosamin_kin"/>
    <property type="match status" value="1"/>
</dbReference>
<accession>A0A316T918</accession>